<dbReference type="GO" id="GO:0000981">
    <property type="term" value="F:DNA-binding transcription factor activity, RNA polymerase II-specific"/>
    <property type="evidence" value="ECO:0007669"/>
    <property type="project" value="TreeGrafter"/>
</dbReference>
<keyword evidence="3 5" id="KW-0238">DNA-binding</keyword>
<dbReference type="InterPro" id="IPR036388">
    <property type="entry name" value="WH-like_DNA-bd_sf"/>
</dbReference>
<dbReference type="Proteomes" id="UP000092462">
    <property type="component" value="Unassembled WGS sequence"/>
</dbReference>
<dbReference type="EnsemblMetazoa" id="PPAI004227-RA">
    <property type="protein sequence ID" value="PPAI004227-PA"/>
    <property type="gene ID" value="PPAI004227"/>
</dbReference>
<comment type="similarity">
    <text evidence="2 5">Belongs to the ETS family.</text>
</comment>
<dbReference type="Pfam" id="PF00178">
    <property type="entry name" value="Ets"/>
    <property type="match status" value="1"/>
</dbReference>
<dbReference type="PANTHER" id="PTHR11849">
    <property type="entry name" value="ETS"/>
    <property type="match status" value="1"/>
</dbReference>
<sequence>MEQLTIKYQQKPDVLVIEGGRKPKEVLGYKEYLTGAPSSTVSSSSPILPASSLISQPSASPSSAVSSLSSMPLPVISSQVHLGHQSIHSPLPQQENGKGVLSDRSSFFDIPVASTHPYCYRFSTTPHLVKREPVEGWHPSYPDRLFTDQIYSNMKSVVTQTVCGSQGISSSHPSIYPDSTSHINHSPIVSTGSHHHHLTESPQHSYQQNYSIRSTADTSAAVTSTEPDYISSCGGSSNNSSAISAIHQTSAAMHQRRGSLQLWQFLVALLDEPTASAGCIAWTGRGMEFKLVEPEEVARRWGIQKNRPAMNYDKLSRSLRYYYEKGIMQKVAGERYVYKFVCDPEALFNMAYGSSSGGNVEPPNNSLALPPRNDTTQLPNGLSTTTDTTTFVQNRSNSSYYSYPYHHISKDPSNEIYSNNLLRTP</sequence>
<dbReference type="PROSITE" id="PS00345">
    <property type="entry name" value="ETS_DOMAIN_1"/>
    <property type="match status" value="1"/>
</dbReference>
<dbReference type="VEuPathDB" id="VectorBase:PPAI004227"/>
<dbReference type="EMBL" id="AJVK01004309">
    <property type="status" value="NOT_ANNOTATED_CDS"/>
    <property type="molecule type" value="Genomic_DNA"/>
</dbReference>
<dbReference type="GO" id="GO:0030154">
    <property type="term" value="P:cell differentiation"/>
    <property type="evidence" value="ECO:0007669"/>
    <property type="project" value="TreeGrafter"/>
</dbReference>
<dbReference type="PROSITE" id="PS50061">
    <property type="entry name" value="ETS_DOMAIN_3"/>
    <property type="match status" value="1"/>
</dbReference>
<keyword evidence="7" id="KW-1185">Reference proteome</keyword>
<comment type="subcellular location">
    <subcellularLocation>
        <location evidence="1 5">Nucleus</location>
    </subcellularLocation>
</comment>
<evidence type="ECO:0000313" key="6">
    <source>
        <dbReference type="EnsemblMetazoa" id="PPAI004227-PA"/>
    </source>
</evidence>
<keyword evidence="4 5" id="KW-0539">Nucleus</keyword>
<dbReference type="InterPro" id="IPR036390">
    <property type="entry name" value="WH_DNA-bd_sf"/>
</dbReference>
<dbReference type="EMBL" id="AJVK01004310">
    <property type="status" value="NOT_ANNOTATED_CDS"/>
    <property type="molecule type" value="Genomic_DNA"/>
</dbReference>
<dbReference type="SMART" id="SM00413">
    <property type="entry name" value="ETS"/>
    <property type="match status" value="1"/>
</dbReference>
<evidence type="ECO:0000256" key="4">
    <source>
        <dbReference type="ARBA" id="ARBA00023242"/>
    </source>
</evidence>
<dbReference type="SUPFAM" id="SSF46785">
    <property type="entry name" value="Winged helix' DNA-binding domain"/>
    <property type="match status" value="1"/>
</dbReference>
<organism evidence="6 7">
    <name type="scientific">Phlebotomus papatasi</name>
    <name type="common">Sandfly</name>
    <dbReference type="NCBI Taxonomy" id="29031"/>
    <lineage>
        <taxon>Eukaryota</taxon>
        <taxon>Metazoa</taxon>
        <taxon>Ecdysozoa</taxon>
        <taxon>Arthropoda</taxon>
        <taxon>Hexapoda</taxon>
        <taxon>Insecta</taxon>
        <taxon>Pterygota</taxon>
        <taxon>Neoptera</taxon>
        <taxon>Endopterygota</taxon>
        <taxon>Diptera</taxon>
        <taxon>Nematocera</taxon>
        <taxon>Psychodoidea</taxon>
        <taxon>Psychodidae</taxon>
        <taxon>Phlebotomus</taxon>
        <taxon>Phlebotomus</taxon>
    </lineage>
</organism>
<evidence type="ECO:0000256" key="2">
    <source>
        <dbReference type="ARBA" id="ARBA00005562"/>
    </source>
</evidence>
<evidence type="ECO:0000313" key="7">
    <source>
        <dbReference type="Proteomes" id="UP000092462"/>
    </source>
</evidence>
<dbReference type="PANTHER" id="PTHR11849:SF282">
    <property type="entry name" value="ETV5-RELATED PROTEIN ETS96B"/>
    <property type="match status" value="1"/>
</dbReference>
<dbReference type="InterPro" id="IPR000418">
    <property type="entry name" value="Ets_dom"/>
</dbReference>
<dbReference type="AlphaFoldDB" id="A0A1B0D9B5"/>
<dbReference type="VEuPathDB" id="VectorBase:PPAPM1_004873"/>
<dbReference type="FunFam" id="1.10.10.10:FF:000121">
    <property type="entry name" value="ETS translocation variant 5"/>
    <property type="match status" value="1"/>
</dbReference>
<protein>
    <submittedName>
        <fullName evidence="6">Uncharacterized protein</fullName>
    </submittedName>
</protein>
<accession>A0A1B0D9B5</accession>
<name>A0A1B0D9B5_PHLPP</name>
<evidence type="ECO:0000256" key="1">
    <source>
        <dbReference type="ARBA" id="ARBA00004123"/>
    </source>
</evidence>
<dbReference type="GO" id="GO:0005634">
    <property type="term" value="C:nucleus"/>
    <property type="evidence" value="ECO:0007669"/>
    <property type="project" value="UniProtKB-SubCell"/>
</dbReference>
<dbReference type="InterPro" id="IPR046328">
    <property type="entry name" value="ETS_fam"/>
</dbReference>
<proteinExistence type="inferred from homology"/>
<evidence type="ECO:0000256" key="5">
    <source>
        <dbReference type="RuleBase" id="RU004019"/>
    </source>
</evidence>
<dbReference type="GO" id="GO:0043565">
    <property type="term" value="F:sequence-specific DNA binding"/>
    <property type="evidence" value="ECO:0007669"/>
    <property type="project" value="InterPro"/>
</dbReference>
<dbReference type="Gene3D" id="1.10.10.10">
    <property type="entry name" value="Winged helix-like DNA-binding domain superfamily/Winged helix DNA-binding domain"/>
    <property type="match status" value="1"/>
</dbReference>
<evidence type="ECO:0000256" key="3">
    <source>
        <dbReference type="ARBA" id="ARBA00023125"/>
    </source>
</evidence>
<reference evidence="6" key="1">
    <citation type="submission" date="2022-08" db="UniProtKB">
        <authorList>
            <consortium name="EnsemblMetazoa"/>
        </authorList>
    </citation>
    <scope>IDENTIFICATION</scope>
    <source>
        <strain evidence="6">Israel</strain>
    </source>
</reference>
<dbReference type="PRINTS" id="PR00454">
    <property type="entry name" value="ETSDOMAIN"/>
</dbReference>
<dbReference type="PROSITE" id="PS00346">
    <property type="entry name" value="ETS_DOMAIN_2"/>
    <property type="match status" value="1"/>
</dbReference>